<dbReference type="InterPro" id="IPR001173">
    <property type="entry name" value="Glyco_trans_2-like"/>
</dbReference>
<dbReference type="PANTHER" id="PTHR43179">
    <property type="entry name" value="RHAMNOSYLTRANSFERASE WBBL"/>
    <property type="match status" value="1"/>
</dbReference>
<dbReference type="OrthoDB" id="3180470at2"/>
<evidence type="ECO:0000256" key="2">
    <source>
        <dbReference type="ARBA" id="ARBA00006739"/>
    </source>
</evidence>
<comment type="pathway">
    <text evidence="1">Cell wall biogenesis; cell wall polysaccharide biosynthesis.</text>
</comment>
<keyword evidence="3" id="KW-0328">Glycosyltransferase</keyword>
<dbReference type="GO" id="GO:0016757">
    <property type="term" value="F:glycosyltransferase activity"/>
    <property type="evidence" value="ECO:0007669"/>
    <property type="project" value="UniProtKB-KW"/>
</dbReference>
<dbReference type="STRING" id="417102.CA982_21295"/>
<feature type="compositionally biased region" description="Basic and acidic residues" evidence="5">
    <location>
        <begin position="1"/>
        <end position="10"/>
    </location>
</feature>
<evidence type="ECO:0000256" key="4">
    <source>
        <dbReference type="ARBA" id="ARBA00022679"/>
    </source>
</evidence>
<evidence type="ECO:0000313" key="8">
    <source>
        <dbReference type="Proteomes" id="UP000194632"/>
    </source>
</evidence>
<feature type="region of interest" description="Disordered" evidence="5">
    <location>
        <begin position="1"/>
        <end position="21"/>
    </location>
</feature>
<evidence type="ECO:0000256" key="5">
    <source>
        <dbReference type="SAM" id="MobiDB-lite"/>
    </source>
</evidence>
<protein>
    <submittedName>
        <fullName evidence="7">Glycosyl transferase family 2</fullName>
    </submittedName>
</protein>
<dbReference type="AlphaFoldDB" id="A0A243Q588"/>
<reference evidence="7 8" key="1">
    <citation type="submission" date="2017-05" db="EMBL/GenBank/DDBJ databases">
        <title>Biotechnological potential of actinobacteria isolated from South African environments.</title>
        <authorList>
            <person name="Le Roes-Hill M."/>
            <person name="Prins A."/>
            <person name="Durrell K.A."/>
        </authorList>
    </citation>
    <scope>NUCLEOTIDE SEQUENCE [LARGE SCALE GENOMIC DNA]</scope>
    <source>
        <strain evidence="7">BS2</strain>
    </source>
</reference>
<dbReference type="PANTHER" id="PTHR43179:SF12">
    <property type="entry name" value="GALACTOFURANOSYLTRANSFERASE GLFT2"/>
    <property type="match status" value="1"/>
</dbReference>
<comment type="caution">
    <text evidence="7">The sequence shown here is derived from an EMBL/GenBank/DDBJ whole genome shotgun (WGS) entry which is preliminary data.</text>
</comment>
<sequence length="444" mass="47519">MTTDYVHDAAEDTAEPAPVPLSPAMPLEGAPEWAGATWVGTLDVAEIADGDPAPGSAPDGSVTCVPLDAAGYQRARVLLRHGSVPIRFVDAPIDDGLVRVPVAPYALPQLPSRASLPPVSVVVCTHERPGMLADALQSLQRLDYPDYEVVVVDNAPRTDGTRRVVGSLDDPRFRIVTEPVAGLSNARNAGLLATAHDLVAFTDDDVVADTGWLLGLAQGFARSPEIACVCGMVPSGELRTRSQVYFDWRVSWADSTRARVFSLAEPPSDLPLFPFQIGVYGTGANFAVRRDIALSLGGFDEALGAGTRTRGGEDIDMFFRILTAGHALANEPDSIIWHRHRSTDDDLLEQSRGYGVGLGAWLTKVVTDRRHLALALRVLRRRSRAVARAGVAYGAITRPPEGIADGVAAQAGRREVMSVVGGPVALVRERLRGRRARPLAKARS</sequence>
<organism evidence="7 8">
    <name type="scientific">Gordonia lacunae</name>
    <dbReference type="NCBI Taxonomy" id="417102"/>
    <lineage>
        <taxon>Bacteria</taxon>
        <taxon>Bacillati</taxon>
        <taxon>Actinomycetota</taxon>
        <taxon>Actinomycetes</taxon>
        <taxon>Mycobacteriales</taxon>
        <taxon>Gordoniaceae</taxon>
        <taxon>Gordonia</taxon>
    </lineage>
</organism>
<dbReference type="SUPFAM" id="SSF53448">
    <property type="entry name" value="Nucleotide-diphospho-sugar transferases"/>
    <property type="match status" value="1"/>
</dbReference>
<dbReference type="InterPro" id="IPR029044">
    <property type="entry name" value="Nucleotide-diphossugar_trans"/>
</dbReference>
<comment type="similarity">
    <text evidence="2">Belongs to the glycosyltransferase 2 family.</text>
</comment>
<dbReference type="Gene3D" id="3.90.550.10">
    <property type="entry name" value="Spore Coat Polysaccharide Biosynthesis Protein SpsA, Chain A"/>
    <property type="match status" value="1"/>
</dbReference>
<proteinExistence type="inferred from homology"/>
<dbReference type="Proteomes" id="UP000194632">
    <property type="component" value="Unassembled WGS sequence"/>
</dbReference>
<evidence type="ECO:0000256" key="3">
    <source>
        <dbReference type="ARBA" id="ARBA00022676"/>
    </source>
</evidence>
<evidence type="ECO:0000256" key="1">
    <source>
        <dbReference type="ARBA" id="ARBA00004776"/>
    </source>
</evidence>
<dbReference type="Pfam" id="PF00535">
    <property type="entry name" value="Glycos_transf_2"/>
    <property type="match status" value="1"/>
</dbReference>
<feature type="domain" description="Glycosyltransferase 2-like" evidence="6">
    <location>
        <begin position="120"/>
        <end position="262"/>
    </location>
</feature>
<keyword evidence="4 7" id="KW-0808">Transferase</keyword>
<gene>
    <name evidence="7" type="ORF">CA982_21295</name>
</gene>
<dbReference type="RefSeq" id="WP_086537194.1">
    <property type="nucleotide sequence ID" value="NZ_NGFO01000031.1"/>
</dbReference>
<keyword evidence="8" id="KW-1185">Reference proteome</keyword>
<dbReference type="EMBL" id="NGFO01000031">
    <property type="protein sequence ID" value="OUC76537.1"/>
    <property type="molecule type" value="Genomic_DNA"/>
</dbReference>
<evidence type="ECO:0000313" key="7">
    <source>
        <dbReference type="EMBL" id="OUC76537.1"/>
    </source>
</evidence>
<evidence type="ECO:0000259" key="6">
    <source>
        <dbReference type="Pfam" id="PF00535"/>
    </source>
</evidence>
<accession>A0A243Q588</accession>
<name>A0A243Q588_9ACTN</name>